<accession>A0A3M7Q660</accession>
<dbReference type="GO" id="GO:0008270">
    <property type="term" value="F:zinc ion binding"/>
    <property type="evidence" value="ECO:0007669"/>
    <property type="project" value="UniProtKB-KW"/>
</dbReference>
<organism evidence="15 16">
    <name type="scientific">Brachionus plicatilis</name>
    <name type="common">Marine rotifer</name>
    <name type="synonym">Brachionus muelleri</name>
    <dbReference type="NCBI Taxonomy" id="10195"/>
    <lineage>
        <taxon>Eukaryota</taxon>
        <taxon>Metazoa</taxon>
        <taxon>Spiralia</taxon>
        <taxon>Gnathifera</taxon>
        <taxon>Rotifera</taxon>
        <taxon>Eurotatoria</taxon>
        <taxon>Monogononta</taxon>
        <taxon>Pseudotrocha</taxon>
        <taxon>Ploima</taxon>
        <taxon>Brachionidae</taxon>
        <taxon>Brachionus</taxon>
    </lineage>
</organism>
<dbReference type="InterPro" id="IPR000169">
    <property type="entry name" value="Pept_cys_AS"/>
</dbReference>
<dbReference type="Proteomes" id="UP000276133">
    <property type="component" value="Unassembled WGS sequence"/>
</dbReference>
<dbReference type="Pfam" id="PF00648">
    <property type="entry name" value="Peptidase_C2"/>
    <property type="match status" value="1"/>
</dbReference>
<keyword evidence="5" id="KW-0677">Repeat</keyword>
<dbReference type="InterPro" id="IPR022684">
    <property type="entry name" value="Calpain_cysteine_protease"/>
</dbReference>
<feature type="active site" evidence="10 11">
    <location>
        <position position="367"/>
    </location>
</feature>
<dbReference type="STRING" id="10195.A0A3M7Q660"/>
<evidence type="ECO:0000313" key="16">
    <source>
        <dbReference type="Proteomes" id="UP000276133"/>
    </source>
</evidence>
<gene>
    <name evidence="15" type="ORF">BpHYR1_023433</name>
</gene>
<dbReference type="PROSITE" id="PS00139">
    <property type="entry name" value="THIOL_PROTEASE_CYS"/>
    <property type="match status" value="1"/>
</dbReference>
<keyword evidence="3 11" id="KW-0645">Protease</keyword>
<dbReference type="SMART" id="SM00230">
    <property type="entry name" value="CysPc"/>
    <property type="match status" value="1"/>
</dbReference>
<feature type="domain" description="RanBP2-type" evidence="13">
    <location>
        <begin position="15"/>
        <end position="46"/>
    </location>
</feature>
<evidence type="ECO:0000259" key="13">
    <source>
        <dbReference type="PROSITE" id="PS50199"/>
    </source>
</evidence>
<keyword evidence="4" id="KW-0479">Metal-binding</keyword>
<dbReference type="PRINTS" id="PR00704">
    <property type="entry name" value="CALPAIN"/>
</dbReference>
<evidence type="ECO:0000256" key="9">
    <source>
        <dbReference type="ARBA" id="ARBA00022833"/>
    </source>
</evidence>
<evidence type="ECO:0000256" key="11">
    <source>
        <dbReference type="PROSITE-ProRule" id="PRU00239"/>
    </source>
</evidence>
<evidence type="ECO:0000259" key="14">
    <source>
        <dbReference type="PROSITE" id="PS50203"/>
    </source>
</evidence>
<dbReference type="PROSITE" id="PS01358">
    <property type="entry name" value="ZF_RANBP2_1"/>
    <property type="match status" value="1"/>
</dbReference>
<keyword evidence="6 12" id="KW-0863">Zinc-finger</keyword>
<dbReference type="InterPro" id="IPR038765">
    <property type="entry name" value="Papain-like_cys_pep_sf"/>
</dbReference>
<evidence type="ECO:0000256" key="2">
    <source>
        <dbReference type="ARBA" id="ARBA00022553"/>
    </source>
</evidence>
<comment type="similarity">
    <text evidence="1">Belongs to the peptidase C2 family.</text>
</comment>
<evidence type="ECO:0000256" key="4">
    <source>
        <dbReference type="ARBA" id="ARBA00022723"/>
    </source>
</evidence>
<evidence type="ECO:0000313" key="15">
    <source>
        <dbReference type="EMBL" id="RNA06729.1"/>
    </source>
</evidence>
<dbReference type="GO" id="GO:0004198">
    <property type="term" value="F:calcium-dependent cysteine-type endopeptidase activity"/>
    <property type="evidence" value="ECO:0007669"/>
    <property type="project" value="InterPro"/>
</dbReference>
<evidence type="ECO:0000256" key="1">
    <source>
        <dbReference type="ARBA" id="ARBA00007623"/>
    </source>
</evidence>
<evidence type="ECO:0000256" key="8">
    <source>
        <dbReference type="ARBA" id="ARBA00022807"/>
    </source>
</evidence>
<dbReference type="Gene3D" id="3.90.70.10">
    <property type="entry name" value="Cysteine proteinases"/>
    <property type="match status" value="1"/>
</dbReference>
<dbReference type="InterPro" id="IPR001876">
    <property type="entry name" value="Znf_RanBP2"/>
</dbReference>
<keyword evidence="8 11" id="KW-0788">Thiol protease</keyword>
<dbReference type="AlphaFoldDB" id="A0A3M7Q660"/>
<sequence length="699" mass="80505">MNLSSVSESVASRWEMGNKLWKCDMCEYTNLVESDQCVKCMSPRPIQVSKSFALEDSIQAQKLSFKQMSLDNWNDLKYRLNQRASQTSRSFLSRSLNHFIDTEFAPFKQSLYMNGSRIKRSNLIHSNGFKQVKKWLRPHEVSVSAEESFLPVSLFSEPSPKDVIQGELGTCWFLSALALLAEKPFLLLNCMVTQKYNLDGLHQVRLCRRGEWIVVNIDDYLPCDKFNQLVFSYGRRRQFWVPFMEKALAKLYGSYEAVARGACAEGLQTLTGEPCEVLYLQLGLSNRPDMEMPHHVGMHHTTPNVTWQKIIISRKLGYLMTTLCYNENLRYESFDKLGLLNRHIYSILDAKEFIHNGNKTQLLRLRNPWGHKEWKGDWSNGWPKWPEQIKKKLSVYSNNNGCFWISFDDVLKYFYDITICKVRADWTESRQSSYFYDYSYGAEVYMITVNQPGVHQFEIELFATGRKSQVFDRNDDPDIDLCLVLCKVNDPNNNSGLKCIAFEHSVEYYITLSASLAPGNYMVFATSIKAISIQNSEKTVYKDQENNHFSYNIIFHGQTSFVLNRAVLATEIITDIFFSVAQKDQRIKHELNGMVRTYVIAGSCTHGIFIENLSTNNAVKVALDITTSKNLESTRLNNLTVDYLYPGTRQLIAFLTPLNYRNGYVIGYKLDTQLYQYCTGGNYPSVPLAFTGLHAVRKI</sequence>
<evidence type="ECO:0000256" key="3">
    <source>
        <dbReference type="ARBA" id="ARBA00022670"/>
    </source>
</evidence>
<evidence type="ECO:0000256" key="10">
    <source>
        <dbReference type="PIRSR" id="PIRSR622684-1"/>
    </source>
</evidence>
<dbReference type="GO" id="GO:0005737">
    <property type="term" value="C:cytoplasm"/>
    <property type="evidence" value="ECO:0007669"/>
    <property type="project" value="TreeGrafter"/>
</dbReference>
<reference evidence="15 16" key="1">
    <citation type="journal article" date="2018" name="Sci. Rep.">
        <title>Genomic signatures of local adaptation to the degree of environmental predictability in rotifers.</title>
        <authorList>
            <person name="Franch-Gras L."/>
            <person name="Hahn C."/>
            <person name="Garcia-Roger E.M."/>
            <person name="Carmona M.J."/>
            <person name="Serra M."/>
            <person name="Gomez A."/>
        </authorList>
    </citation>
    <scope>NUCLEOTIDE SEQUENCE [LARGE SCALE GENOMIC DNA]</scope>
    <source>
        <strain evidence="15">HYR1</strain>
    </source>
</reference>
<evidence type="ECO:0000256" key="12">
    <source>
        <dbReference type="PROSITE-ProRule" id="PRU00322"/>
    </source>
</evidence>
<dbReference type="OrthoDB" id="424753at2759"/>
<dbReference type="EMBL" id="REGN01007298">
    <property type="protein sequence ID" value="RNA06729.1"/>
    <property type="molecule type" value="Genomic_DNA"/>
</dbReference>
<keyword evidence="7 11" id="KW-0378">Hydrolase</keyword>
<feature type="domain" description="Calpain catalytic" evidence="14">
    <location>
        <begin position="98"/>
        <end position="423"/>
    </location>
</feature>
<dbReference type="SUPFAM" id="SSF54001">
    <property type="entry name" value="Cysteine proteinases"/>
    <property type="match status" value="1"/>
</dbReference>
<dbReference type="FunFam" id="3.90.70.10:FF:000010">
    <property type="entry name" value="Calpain 15"/>
    <property type="match status" value="1"/>
</dbReference>
<dbReference type="PROSITE" id="PS50203">
    <property type="entry name" value="CALPAIN_CAT"/>
    <property type="match status" value="1"/>
</dbReference>
<feature type="active site" evidence="10 11">
    <location>
        <position position="343"/>
    </location>
</feature>
<dbReference type="PROSITE" id="PS50199">
    <property type="entry name" value="ZF_RANBP2_2"/>
    <property type="match status" value="1"/>
</dbReference>
<evidence type="ECO:0000256" key="6">
    <source>
        <dbReference type="ARBA" id="ARBA00022771"/>
    </source>
</evidence>
<dbReference type="CDD" id="cd00044">
    <property type="entry name" value="CysPc"/>
    <property type="match status" value="1"/>
</dbReference>
<keyword evidence="9" id="KW-0862">Zinc</keyword>
<dbReference type="InterPro" id="IPR001300">
    <property type="entry name" value="Peptidase_C2_calpain_cat"/>
</dbReference>
<feature type="active site" evidence="10 11">
    <location>
        <position position="171"/>
    </location>
</feature>
<dbReference type="PANTHER" id="PTHR10183">
    <property type="entry name" value="CALPAIN"/>
    <property type="match status" value="1"/>
</dbReference>
<dbReference type="GO" id="GO:0006508">
    <property type="term" value="P:proteolysis"/>
    <property type="evidence" value="ECO:0007669"/>
    <property type="project" value="UniProtKB-KW"/>
</dbReference>
<proteinExistence type="inferred from homology"/>
<keyword evidence="16" id="KW-1185">Reference proteome</keyword>
<keyword evidence="2" id="KW-0597">Phosphoprotein</keyword>
<evidence type="ECO:0000256" key="7">
    <source>
        <dbReference type="ARBA" id="ARBA00022801"/>
    </source>
</evidence>
<name>A0A3M7Q660_BRAPC</name>
<dbReference type="PANTHER" id="PTHR10183:SF382">
    <property type="entry name" value="CALPAIN-15"/>
    <property type="match status" value="1"/>
</dbReference>
<protein>
    <submittedName>
        <fullName evidence="15">Calpain-15-like</fullName>
    </submittedName>
</protein>
<evidence type="ECO:0000256" key="5">
    <source>
        <dbReference type="ARBA" id="ARBA00022737"/>
    </source>
</evidence>
<comment type="caution">
    <text evidence="15">The sequence shown here is derived from an EMBL/GenBank/DDBJ whole genome shotgun (WGS) entry which is preliminary data.</text>
</comment>